<feature type="compositionally biased region" description="Polar residues" evidence="1">
    <location>
        <begin position="359"/>
        <end position="375"/>
    </location>
</feature>
<protein>
    <recommendedName>
        <fullName evidence="4">Caspase activity and apoptosis inhibitor 1</fullName>
    </recommendedName>
</protein>
<feature type="region of interest" description="Disordered" evidence="1">
    <location>
        <begin position="359"/>
        <end position="379"/>
    </location>
</feature>
<name>A0A067R6W1_ZOONE</name>
<feature type="region of interest" description="Disordered" evidence="1">
    <location>
        <begin position="1"/>
        <end position="52"/>
    </location>
</feature>
<dbReference type="PANTHER" id="PTHR14740:SF3">
    <property type="entry name" value="CASPASE ACTIVITY AND APOPTOSIS INHIBITOR 1"/>
    <property type="match status" value="1"/>
</dbReference>
<feature type="region of interest" description="Disordered" evidence="1">
    <location>
        <begin position="125"/>
        <end position="192"/>
    </location>
</feature>
<accession>A0A067R6W1</accession>
<keyword evidence="3" id="KW-1185">Reference proteome</keyword>
<feature type="region of interest" description="Disordered" evidence="1">
    <location>
        <begin position="218"/>
        <end position="292"/>
    </location>
</feature>
<dbReference type="Proteomes" id="UP000027135">
    <property type="component" value="Unassembled WGS sequence"/>
</dbReference>
<dbReference type="PANTHER" id="PTHR14740">
    <property type="entry name" value="CASPASE ACTIVITY AND APOPTOSIS INHIBITOR 1"/>
    <property type="match status" value="1"/>
</dbReference>
<feature type="compositionally biased region" description="Polar residues" evidence="1">
    <location>
        <begin position="611"/>
        <end position="632"/>
    </location>
</feature>
<dbReference type="GO" id="GO:0042981">
    <property type="term" value="P:regulation of apoptotic process"/>
    <property type="evidence" value="ECO:0007669"/>
    <property type="project" value="InterPro"/>
</dbReference>
<dbReference type="InterPro" id="IPR038991">
    <property type="entry name" value="CAAP1"/>
</dbReference>
<evidence type="ECO:0000313" key="2">
    <source>
        <dbReference type="EMBL" id="KDR18131.1"/>
    </source>
</evidence>
<dbReference type="Pfam" id="PF15335">
    <property type="entry name" value="CAAP1"/>
    <property type="match status" value="1"/>
</dbReference>
<dbReference type="InParanoid" id="A0A067R6W1"/>
<feature type="compositionally biased region" description="Polar residues" evidence="1">
    <location>
        <begin position="227"/>
        <end position="237"/>
    </location>
</feature>
<reference evidence="2 3" key="1">
    <citation type="journal article" date="2014" name="Nat. Commun.">
        <title>Molecular traces of alternative social organization in a termite genome.</title>
        <authorList>
            <person name="Terrapon N."/>
            <person name="Li C."/>
            <person name="Robertson H.M."/>
            <person name="Ji L."/>
            <person name="Meng X."/>
            <person name="Booth W."/>
            <person name="Chen Z."/>
            <person name="Childers C.P."/>
            <person name="Glastad K.M."/>
            <person name="Gokhale K."/>
            <person name="Gowin J."/>
            <person name="Gronenberg W."/>
            <person name="Hermansen R.A."/>
            <person name="Hu H."/>
            <person name="Hunt B.G."/>
            <person name="Huylmans A.K."/>
            <person name="Khalil S.M."/>
            <person name="Mitchell R.D."/>
            <person name="Munoz-Torres M.C."/>
            <person name="Mustard J.A."/>
            <person name="Pan H."/>
            <person name="Reese J.T."/>
            <person name="Scharf M.E."/>
            <person name="Sun F."/>
            <person name="Vogel H."/>
            <person name="Xiao J."/>
            <person name="Yang W."/>
            <person name="Yang Z."/>
            <person name="Yang Z."/>
            <person name="Zhou J."/>
            <person name="Zhu J."/>
            <person name="Brent C.S."/>
            <person name="Elsik C.G."/>
            <person name="Goodisman M.A."/>
            <person name="Liberles D.A."/>
            <person name="Roe R.M."/>
            <person name="Vargo E.L."/>
            <person name="Vilcinskas A."/>
            <person name="Wang J."/>
            <person name="Bornberg-Bauer E."/>
            <person name="Korb J."/>
            <person name="Zhang G."/>
            <person name="Liebig J."/>
        </authorList>
    </citation>
    <scope>NUCLEOTIDE SEQUENCE [LARGE SCALE GENOMIC DNA]</scope>
    <source>
        <tissue evidence="2">Whole organism</tissue>
    </source>
</reference>
<evidence type="ECO:0000313" key="3">
    <source>
        <dbReference type="Proteomes" id="UP000027135"/>
    </source>
</evidence>
<organism evidence="2 3">
    <name type="scientific">Zootermopsis nevadensis</name>
    <name type="common">Dampwood termite</name>
    <dbReference type="NCBI Taxonomy" id="136037"/>
    <lineage>
        <taxon>Eukaryota</taxon>
        <taxon>Metazoa</taxon>
        <taxon>Ecdysozoa</taxon>
        <taxon>Arthropoda</taxon>
        <taxon>Hexapoda</taxon>
        <taxon>Insecta</taxon>
        <taxon>Pterygota</taxon>
        <taxon>Neoptera</taxon>
        <taxon>Polyneoptera</taxon>
        <taxon>Dictyoptera</taxon>
        <taxon>Blattodea</taxon>
        <taxon>Blattoidea</taxon>
        <taxon>Termitoidae</taxon>
        <taxon>Termopsidae</taxon>
        <taxon>Zootermopsis</taxon>
    </lineage>
</organism>
<gene>
    <name evidence="2" type="ORF">L798_07535</name>
</gene>
<dbReference type="eggNOG" id="ENOG502RN9N">
    <property type="taxonomic scope" value="Eukaryota"/>
</dbReference>
<feature type="compositionally biased region" description="Basic residues" evidence="1">
    <location>
        <begin position="240"/>
        <end position="250"/>
    </location>
</feature>
<evidence type="ECO:0008006" key="4">
    <source>
        <dbReference type="Google" id="ProtNLM"/>
    </source>
</evidence>
<dbReference type="EMBL" id="KK852701">
    <property type="protein sequence ID" value="KDR18131.1"/>
    <property type="molecule type" value="Genomic_DNA"/>
</dbReference>
<sequence length="735" mass="82633">MKTHTMTSGAVRKHKDKKDKKTHEKKQKKKRKVNRSFREEEDGINYAEDSGEGSVNLCEELHPIGFYINDREEMINQMFSVIKGDKLRAMLPPILKDSTIDELKSHCLDELLGMSSKRIHSVLEGRELETSSDSDDASSKPENENTLGTSPMGSKDQWSSDDMRTRTQDQDLEELDKEDINSDERNGLLNGPVPDIDTLEIGITRKEMGELFNYIPSTKHSERKRTSSTCEAESTVSVVKRNKRKSNSQKKAKESEKQIKVTRKNIAETDEANSPPKSGNINEADMTERTDESKGKTLLEILELEMRARAIRALLKQQICAGDGEDVDHCDEWSETPPSELTKSRSLYTVKDAASIYNHESNNNNLTGSDNFDNSPKSHRQKLKRRGMENIPMNQCTVVNTEQKNNQSLSLVISALPQLPSIQNVELCTLTRTDSTVDPDVHQVTSENISQSSLYSNIKIEVCHGGETRDMGDVKQVPLLESNGKEQESDVHVPHCKEIYETVNTVVTLDEAGREDGELTNDDKSSEGVIEVHSERACNDIIILDDSDDDELQELFDNRKLQKTSLQETDGSQKVSLGNLSEQGNCSYNSTEVSETLNNVSKEYSVKPHKSSVSCDNSGSTPENSAQNESKEFSSSCIEIEINEDYRSENQNKRNENTNCSWAARWLQSKDVQKVVSTSKMCAKVRKRMKSAQKVKRVRSQTTDPEEDCKSSVVVVGSVNEYNMLDKPKCCDSET</sequence>
<evidence type="ECO:0000256" key="1">
    <source>
        <dbReference type="SAM" id="MobiDB-lite"/>
    </source>
</evidence>
<dbReference type="AlphaFoldDB" id="A0A067R6W1"/>
<proteinExistence type="predicted"/>
<feature type="region of interest" description="Disordered" evidence="1">
    <location>
        <begin position="604"/>
        <end position="632"/>
    </location>
</feature>
<feature type="compositionally biased region" description="Basic residues" evidence="1">
    <location>
        <begin position="11"/>
        <end position="35"/>
    </location>
</feature>